<accession>A0A6J2YAG3</accession>
<dbReference type="GeneID" id="115885636"/>
<organism evidence="2 4">
    <name type="scientific">Sitophilus oryzae</name>
    <name type="common">Rice weevil</name>
    <name type="synonym">Curculio oryzae</name>
    <dbReference type="NCBI Taxonomy" id="7048"/>
    <lineage>
        <taxon>Eukaryota</taxon>
        <taxon>Metazoa</taxon>
        <taxon>Ecdysozoa</taxon>
        <taxon>Arthropoda</taxon>
        <taxon>Hexapoda</taxon>
        <taxon>Insecta</taxon>
        <taxon>Pterygota</taxon>
        <taxon>Neoptera</taxon>
        <taxon>Endopterygota</taxon>
        <taxon>Coleoptera</taxon>
        <taxon>Polyphaga</taxon>
        <taxon>Cucujiformia</taxon>
        <taxon>Curculionidae</taxon>
        <taxon>Dryophthorinae</taxon>
        <taxon>Sitophilus</taxon>
    </lineage>
</organism>
<proteinExistence type="predicted"/>
<feature type="region of interest" description="Disordered" evidence="1">
    <location>
        <begin position="107"/>
        <end position="130"/>
    </location>
</feature>
<dbReference type="RefSeq" id="XP_030760464.1">
    <property type="nucleotide sequence ID" value="XM_030904604.1"/>
</dbReference>
<keyword evidence="2" id="KW-1185">Reference proteome</keyword>
<evidence type="ECO:0000313" key="3">
    <source>
        <dbReference type="RefSeq" id="XP_030760464.1"/>
    </source>
</evidence>
<gene>
    <name evidence="3 4" type="primary">LOC115885636</name>
</gene>
<evidence type="ECO:0000313" key="2">
    <source>
        <dbReference type="Proteomes" id="UP000504635"/>
    </source>
</evidence>
<dbReference type="AlphaFoldDB" id="A0A6J2YAG3"/>
<evidence type="ECO:0000313" key="4">
    <source>
        <dbReference type="RefSeq" id="XP_030760472.1"/>
    </source>
</evidence>
<evidence type="ECO:0000256" key="1">
    <source>
        <dbReference type="SAM" id="MobiDB-lite"/>
    </source>
</evidence>
<dbReference type="RefSeq" id="XP_030760472.1">
    <property type="nucleotide sequence ID" value="XM_030904612.1"/>
</dbReference>
<name>A0A6J2YAG3_SITOR</name>
<dbReference type="OrthoDB" id="10063525at2759"/>
<feature type="compositionally biased region" description="Polar residues" evidence="1">
    <location>
        <begin position="107"/>
        <end position="122"/>
    </location>
</feature>
<sequence length="799" mass="89452">MPKTTAERVREYRARKKLLKQKRPAKTAAQCSREYRARKKALRIAATIGDNEILSTSSFAVQVTDTPHLKQKMPAKTAAQSCREYRARKKALKIATIGDNEILSTSSSGLQVTDTPHPSTSRGEGADMPKTNADYVREYRARIKLLKQKLPAKTAAQRNREYRARKKALTIAATIGDNEIPSTSTSGLQVTDTPHPSTSRGNGSILYNYLSQARGEVQTTRPRKSCAQRCREYRERKKARQNAENIVSPVASVSSKYETQVQVLQSEVIEVECDFPATSDAENIVAQRPVVSPVASVSSRATDIQIDSLQVLESKVIDVDCDAPATSDVRRQSISTDIPIDVDEENAYTVYCRNLIQTRNPPKSCAQRNREYRARKKAMKDAANFVAQRQRVSPIANVSSNATDIVIDSLQVLQSEVIEVKCDSSATSDVDEQNTYSAYRILVQPRKPTKSCAQRSREYRARKKAMKDAANIFAQRQKVSPVAKVSSNATDIQIGPVQVLKSEAMEVECDATSDIRRQLTSTDIPIDVNEQNTYSAYRQAHQEFMNKFTKNPFGDVCTICNRVWFKEDLKQPVEAHHEILHTILPDTSVENILACNTCFSSLNKKKIPVMSAYNGFKFPDVPDHLPPLEISERSKLSPRIPFMQIRRLRHVNGVESQDSVESEDDSYLANVNDIGTDTDPIADAPQLVNVGEIPCIKTEKDDPDFVDPAQFSDYPPVQIKVEVPEDELYEPKYIPDIDTEESKFDPLCLDEKTDTALLQKRPASEQPSGENCLSKKFKTTVKEEDSTIIEDEAYLLGQS</sequence>
<feature type="region of interest" description="Disordered" evidence="1">
    <location>
        <begin position="180"/>
        <end position="202"/>
    </location>
</feature>
<protein>
    <submittedName>
        <fullName evidence="3 4">Uncharacterized protein LOC115885636 isoform X1</fullName>
    </submittedName>
</protein>
<reference evidence="3 4" key="1">
    <citation type="submission" date="2025-04" db="UniProtKB">
        <authorList>
            <consortium name="RefSeq"/>
        </authorList>
    </citation>
    <scope>IDENTIFICATION</scope>
    <source>
        <tissue evidence="3 4">Gonads</tissue>
    </source>
</reference>
<dbReference type="KEGG" id="soy:115885636"/>
<dbReference type="Proteomes" id="UP000504635">
    <property type="component" value="Unplaced"/>
</dbReference>